<organism evidence="9 10">
    <name type="scientific">Volvox reticuliferus</name>
    <dbReference type="NCBI Taxonomy" id="1737510"/>
    <lineage>
        <taxon>Eukaryota</taxon>
        <taxon>Viridiplantae</taxon>
        <taxon>Chlorophyta</taxon>
        <taxon>core chlorophytes</taxon>
        <taxon>Chlorophyceae</taxon>
        <taxon>CS clade</taxon>
        <taxon>Chlamydomonadales</taxon>
        <taxon>Volvocaceae</taxon>
        <taxon>Volvox</taxon>
    </lineage>
</organism>
<dbReference type="PANTHER" id="PTHR46083:SF5">
    <property type="entry name" value="STARCH SYNTHASE 3, CHLOROPLASTIC_AMYLOPLASTIC"/>
    <property type="match status" value="1"/>
</dbReference>
<evidence type="ECO:0000256" key="6">
    <source>
        <dbReference type="ARBA" id="ARBA00022679"/>
    </source>
</evidence>
<sequence length="1260" mass="139135">MASSMGRMGLAGGVGTHRTVRKGGDGFSSRRGSCGVRQCQAPGLKALRKEDLELLKQAESYMSTEEQAELRRLLEENHKLRQVVTGSAKHMSPQQLERFTKEYSNLAKQAEQAGVAVDTAFKQAQVTSPVSSGAATRSGSAGGRLEATATASTGVGGTFGYSGRSYGASVLVAEPPAAAPTAAPAAPASAHTSNSGATRTSSSSSAHGFSVSSRDYAREMASMSVELDATLEEDEDQGHELTQQRAGSGLNQQVPAASTRAEPYAAVASRFEALLSERRPGGVVNAAQAQLLDAREVTNRKHDSASEEARKAALRAAAAAEVESHDPAALVAGREHWMIITVPEKPVAGAPMKLYFNRNQSDKLRHRPHIVLQYGFNQWELMPETGNRVDLVPAPLPKNNTMDFWSCTLQVPEETFEVNFILHDNNGVYENNNGMDFTYGVEAGITYDVWIDTAAERAVAKEIARKEAEALAAAEAKHQAMEAMAQQAKDFGRHKADELKNSISRLQDGAVPVLFRESVPVYRILPTAPVAGGKVKVQYNRMSGPFGKFPIPEGQTITLLYGFNGWQNSGKAIMTRVPPPSASSATDAEDWFETDVALPKEAVAMNFVLNYYEHYDNNGSQDYKVKVGLPPGLTIDAWADQVAEDLRVREYERCLAEQRVMEEKTRRAEEKKKAAQDFVKAVERRKVRHVLFTNPEVVTAGSEVTVFYNPRDTPLNGRQQIYLMGGWNRWTHKRHFGPIAMHPPVEGGEHWQATLSVPKDAYKMDFVFADVPGGDGTYDNRGGFDYHLPVEGSPIREPPLYVCHISVEMAPIAKVGGLGDVVTALGRAVKEQGHTVEVVLPRYDFFLQSPVLRDQLRYETEFDWGGTRIFVSTAVVENVRVFFIEPRNGFFATPTVYGRYDDEVRFDFFCKAALEFLLKTGRQPDILHCHDWSTAHVAQSYWSDYHPYGLYKPRVVFTIHNLNYGQKKIGEAAHSCQKFTTVSPTYAFEVGGHPVIGPHAHKFMGIRNGIDPELWSPEENQFLPMCYNADSVIEGKKAARQALRQRVGLNGWNDKFIVAVVSRLTGQKGVPLIKHAAYRALDRGGQFVLLGSAPDPKVQADFNALAAQMGGQDAAFCFKYDEPLSHLIYAAADMVVVPSMFEPCGLTQMIAMRYGAVPVVRHTGGLRDTVFDVDFDKERAAWELYGSSDWKRDGIDATNGFAFSGTDGGALDYALNRAIDAWYNDRAWFHSLQKRVMEQDWSWNRPAIDYIELYFSALKS</sequence>
<evidence type="ECO:0000313" key="9">
    <source>
        <dbReference type="EMBL" id="GIL88158.1"/>
    </source>
</evidence>
<reference evidence="9" key="1">
    <citation type="journal article" date="2021" name="Proc. Natl. Acad. Sci. U.S.A.">
        <title>Three genomes in the algal genus Volvox reveal the fate of a haploid sex-determining region after a transition to homothallism.</title>
        <authorList>
            <person name="Yamamoto K."/>
            <person name="Hamaji T."/>
            <person name="Kawai-Toyooka H."/>
            <person name="Matsuzaki R."/>
            <person name="Takahashi F."/>
            <person name="Nishimura Y."/>
            <person name="Kawachi M."/>
            <person name="Noguchi H."/>
            <person name="Minakuchi Y."/>
            <person name="Umen J.G."/>
            <person name="Toyoda A."/>
            <person name="Nozaki H."/>
        </authorList>
    </citation>
    <scope>NUCLEOTIDE SEQUENCE</scope>
    <source>
        <strain evidence="9">NIES-3786</strain>
    </source>
</reference>
<dbReference type="GO" id="GO:2001070">
    <property type="term" value="F:starch binding"/>
    <property type="evidence" value="ECO:0007669"/>
    <property type="project" value="InterPro"/>
</dbReference>
<dbReference type="InterPro" id="IPR013534">
    <property type="entry name" value="Starch_synth_cat_dom"/>
</dbReference>
<proteinExistence type="inferred from homology"/>
<evidence type="ECO:0000256" key="4">
    <source>
        <dbReference type="ARBA" id="ARBA00012588"/>
    </source>
</evidence>
<dbReference type="Pfam" id="PF00534">
    <property type="entry name" value="Glycos_transf_1"/>
    <property type="match status" value="1"/>
</dbReference>
<feature type="region of interest" description="Disordered" evidence="8">
    <location>
        <begin position="231"/>
        <end position="257"/>
    </location>
</feature>
<evidence type="ECO:0000313" key="10">
    <source>
        <dbReference type="Proteomes" id="UP000747110"/>
    </source>
</evidence>
<evidence type="ECO:0000256" key="5">
    <source>
        <dbReference type="ARBA" id="ARBA00022676"/>
    </source>
</evidence>
<accession>A0A8J4GMI3</accession>
<dbReference type="Proteomes" id="UP000747110">
    <property type="component" value="Unassembled WGS sequence"/>
</dbReference>
<keyword evidence="5" id="KW-0328">Glycosyltransferase</keyword>
<dbReference type="UniPathway" id="UPA00152"/>
<dbReference type="EC" id="2.4.1.21" evidence="4"/>
<dbReference type="InterPro" id="IPR001296">
    <property type="entry name" value="Glyco_trans_1"/>
</dbReference>
<keyword evidence="6" id="KW-0808">Transferase</keyword>
<gene>
    <name evidence="9" type="ORF">Vretifemale_16248</name>
</gene>
<feature type="region of interest" description="Disordered" evidence="8">
    <location>
        <begin position="180"/>
        <end position="209"/>
    </location>
</feature>
<keyword evidence="7" id="KW-0750">Starch biosynthesis</keyword>
<feature type="compositionally biased region" description="Polar residues" evidence="8">
    <location>
        <begin position="240"/>
        <end position="256"/>
    </location>
</feature>
<dbReference type="SUPFAM" id="SSF53756">
    <property type="entry name" value="UDP-Glycosyltransferase/glycogen phosphorylase"/>
    <property type="match status" value="1"/>
</dbReference>
<dbReference type="Pfam" id="PF08323">
    <property type="entry name" value="Glyco_transf_5"/>
    <property type="match status" value="1"/>
</dbReference>
<dbReference type="CDD" id="cd03791">
    <property type="entry name" value="GT5_Glycogen_synthase_DULL1-like"/>
    <property type="match status" value="1"/>
</dbReference>
<keyword evidence="10" id="KW-1185">Reference proteome</keyword>
<evidence type="ECO:0000256" key="3">
    <source>
        <dbReference type="ARBA" id="ARBA00010281"/>
    </source>
</evidence>
<name>A0A8J4GMI3_9CHLO</name>
<feature type="region of interest" description="Disordered" evidence="8">
    <location>
        <begin position="1"/>
        <end position="34"/>
    </location>
</feature>
<protein>
    <recommendedName>
        <fullName evidence="4">starch synthase</fullName>
        <ecNumber evidence="4">2.4.1.21</ecNumber>
    </recommendedName>
</protein>
<dbReference type="PANTHER" id="PTHR46083">
    <property type="match status" value="1"/>
</dbReference>
<dbReference type="InterPro" id="IPR013783">
    <property type="entry name" value="Ig-like_fold"/>
</dbReference>
<comment type="similarity">
    <text evidence="3">Belongs to the glycosyltransferase 1 family. Bacterial/plant glycogen synthase subfamily.</text>
</comment>
<dbReference type="Pfam" id="PF16760">
    <property type="entry name" value="CBM53"/>
    <property type="match status" value="3"/>
</dbReference>
<dbReference type="GO" id="GO:0019252">
    <property type="term" value="P:starch biosynthetic process"/>
    <property type="evidence" value="ECO:0007669"/>
    <property type="project" value="UniProtKB-UniPathway"/>
</dbReference>
<dbReference type="GO" id="GO:0004373">
    <property type="term" value="F:alpha-1,4-glucan glucosyltransferase (UDP-glucose donor) activity"/>
    <property type="evidence" value="ECO:0007669"/>
    <property type="project" value="InterPro"/>
</dbReference>
<comment type="catalytic activity">
    <reaction evidence="1">
        <text>[(1-&gt;4)-alpha-D-glucosyl](n) + ADP-alpha-D-glucose = [(1-&gt;4)-alpha-D-glucosyl](n+1) + ADP + H(+)</text>
        <dbReference type="Rhea" id="RHEA:18189"/>
        <dbReference type="Rhea" id="RHEA-COMP:9584"/>
        <dbReference type="Rhea" id="RHEA-COMP:9587"/>
        <dbReference type="ChEBI" id="CHEBI:15378"/>
        <dbReference type="ChEBI" id="CHEBI:15444"/>
        <dbReference type="ChEBI" id="CHEBI:57498"/>
        <dbReference type="ChEBI" id="CHEBI:456216"/>
        <dbReference type="EC" id="2.4.1.21"/>
    </reaction>
</comment>
<dbReference type="InterPro" id="IPR011835">
    <property type="entry name" value="GS/SS"/>
</dbReference>
<evidence type="ECO:0000256" key="7">
    <source>
        <dbReference type="ARBA" id="ARBA00022922"/>
    </source>
</evidence>
<dbReference type="AlphaFoldDB" id="A0A8J4GMI3"/>
<evidence type="ECO:0000256" key="8">
    <source>
        <dbReference type="SAM" id="MobiDB-lite"/>
    </source>
</evidence>
<evidence type="ECO:0000256" key="2">
    <source>
        <dbReference type="ARBA" id="ARBA00004727"/>
    </source>
</evidence>
<dbReference type="Gene3D" id="2.60.40.10">
    <property type="entry name" value="Immunoglobulins"/>
    <property type="match status" value="1"/>
</dbReference>
<evidence type="ECO:0000256" key="1">
    <source>
        <dbReference type="ARBA" id="ARBA00001478"/>
    </source>
</evidence>
<dbReference type="InterPro" id="IPR005085">
    <property type="entry name" value="CBM25"/>
</dbReference>
<dbReference type="SMART" id="SM01066">
    <property type="entry name" value="CBM_25"/>
    <property type="match status" value="3"/>
</dbReference>
<dbReference type="EMBL" id="BNCP01000043">
    <property type="protein sequence ID" value="GIL88158.1"/>
    <property type="molecule type" value="Genomic_DNA"/>
</dbReference>
<dbReference type="OrthoDB" id="2018403at2759"/>
<comment type="pathway">
    <text evidence="2">Glycan biosynthesis; starch biosynthesis.</text>
</comment>
<dbReference type="HAMAP" id="MF_00484">
    <property type="entry name" value="Glycogen_synth"/>
    <property type="match status" value="1"/>
</dbReference>
<dbReference type="GO" id="GO:0009011">
    <property type="term" value="F:alpha-1,4-glucan glucosyltransferase (ADP-glucose donor) activity"/>
    <property type="evidence" value="ECO:0007669"/>
    <property type="project" value="UniProtKB-EC"/>
</dbReference>
<comment type="caution">
    <text evidence="9">The sequence shown here is derived from an EMBL/GenBank/DDBJ whole genome shotgun (WGS) entry which is preliminary data.</text>
</comment>
<dbReference type="Gene3D" id="3.40.50.2000">
    <property type="entry name" value="Glycogen Phosphorylase B"/>
    <property type="match status" value="3"/>
</dbReference>